<evidence type="ECO:0000313" key="1">
    <source>
        <dbReference type="EMBL" id="THU90118.1"/>
    </source>
</evidence>
<accession>A0A4S8LN02</accession>
<evidence type="ECO:0000313" key="2">
    <source>
        <dbReference type="Proteomes" id="UP000297245"/>
    </source>
</evidence>
<dbReference type="AlphaFoldDB" id="A0A4S8LN02"/>
<dbReference type="EMBL" id="ML179345">
    <property type="protein sequence ID" value="THU90118.1"/>
    <property type="molecule type" value="Genomic_DNA"/>
</dbReference>
<protein>
    <submittedName>
        <fullName evidence="1">Uncharacterized protein</fullName>
    </submittedName>
</protein>
<sequence length="124" mass="13519">MSNSAAQLPGILTYAEYKTAIVTVDGLGQCAIAHIWQKPDTPLIVDSDNTCTVLSMTNNAIAAYNAPTNAFIITASEFVTLRFSLRACSDPSSPQWTKIPLPNIFIVGQIQGIYNNTLRPQQQF</sequence>
<name>A0A4S8LN02_DENBC</name>
<dbReference type="Proteomes" id="UP000297245">
    <property type="component" value="Unassembled WGS sequence"/>
</dbReference>
<organism evidence="1 2">
    <name type="scientific">Dendrothele bispora (strain CBS 962.96)</name>
    <dbReference type="NCBI Taxonomy" id="1314807"/>
    <lineage>
        <taxon>Eukaryota</taxon>
        <taxon>Fungi</taxon>
        <taxon>Dikarya</taxon>
        <taxon>Basidiomycota</taxon>
        <taxon>Agaricomycotina</taxon>
        <taxon>Agaricomycetes</taxon>
        <taxon>Agaricomycetidae</taxon>
        <taxon>Agaricales</taxon>
        <taxon>Agaricales incertae sedis</taxon>
        <taxon>Dendrothele</taxon>
    </lineage>
</organism>
<reference evidence="1 2" key="1">
    <citation type="journal article" date="2019" name="Nat. Ecol. Evol.">
        <title>Megaphylogeny resolves global patterns of mushroom evolution.</title>
        <authorList>
            <person name="Varga T."/>
            <person name="Krizsan K."/>
            <person name="Foldi C."/>
            <person name="Dima B."/>
            <person name="Sanchez-Garcia M."/>
            <person name="Sanchez-Ramirez S."/>
            <person name="Szollosi G.J."/>
            <person name="Szarkandi J.G."/>
            <person name="Papp V."/>
            <person name="Albert L."/>
            <person name="Andreopoulos W."/>
            <person name="Angelini C."/>
            <person name="Antonin V."/>
            <person name="Barry K.W."/>
            <person name="Bougher N.L."/>
            <person name="Buchanan P."/>
            <person name="Buyck B."/>
            <person name="Bense V."/>
            <person name="Catcheside P."/>
            <person name="Chovatia M."/>
            <person name="Cooper J."/>
            <person name="Damon W."/>
            <person name="Desjardin D."/>
            <person name="Finy P."/>
            <person name="Geml J."/>
            <person name="Haridas S."/>
            <person name="Hughes K."/>
            <person name="Justo A."/>
            <person name="Karasinski D."/>
            <person name="Kautmanova I."/>
            <person name="Kiss B."/>
            <person name="Kocsube S."/>
            <person name="Kotiranta H."/>
            <person name="LaButti K.M."/>
            <person name="Lechner B.E."/>
            <person name="Liimatainen K."/>
            <person name="Lipzen A."/>
            <person name="Lukacs Z."/>
            <person name="Mihaltcheva S."/>
            <person name="Morgado L.N."/>
            <person name="Niskanen T."/>
            <person name="Noordeloos M.E."/>
            <person name="Ohm R.A."/>
            <person name="Ortiz-Santana B."/>
            <person name="Ovrebo C."/>
            <person name="Racz N."/>
            <person name="Riley R."/>
            <person name="Savchenko A."/>
            <person name="Shiryaev A."/>
            <person name="Soop K."/>
            <person name="Spirin V."/>
            <person name="Szebenyi C."/>
            <person name="Tomsovsky M."/>
            <person name="Tulloss R.E."/>
            <person name="Uehling J."/>
            <person name="Grigoriev I.V."/>
            <person name="Vagvolgyi C."/>
            <person name="Papp T."/>
            <person name="Martin F.M."/>
            <person name="Miettinen O."/>
            <person name="Hibbett D.S."/>
            <person name="Nagy L.G."/>
        </authorList>
    </citation>
    <scope>NUCLEOTIDE SEQUENCE [LARGE SCALE GENOMIC DNA]</scope>
    <source>
        <strain evidence="1 2">CBS 962.96</strain>
    </source>
</reference>
<keyword evidence="2" id="KW-1185">Reference proteome</keyword>
<gene>
    <name evidence="1" type="ORF">K435DRAFT_802247</name>
</gene>
<dbReference type="OrthoDB" id="2966751at2759"/>
<proteinExistence type="predicted"/>